<feature type="compositionally biased region" description="Low complexity" evidence="1">
    <location>
        <begin position="11"/>
        <end position="24"/>
    </location>
</feature>
<feature type="compositionally biased region" description="Basic and acidic residues" evidence="1">
    <location>
        <begin position="1"/>
        <end position="10"/>
    </location>
</feature>
<dbReference type="EMBL" id="CP036434">
    <property type="protein sequence ID" value="QDV08988.1"/>
    <property type="molecule type" value="Genomic_DNA"/>
</dbReference>
<dbReference type="AlphaFoldDB" id="A0A518EY33"/>
<feature type="region of interest" description="Disordered" evidence="1">
    <location>
        <begin position="1"/>
        <end position="26"/>
    </location>
</feature>
<gene>
    <name evidence="2" type="ORF">Poly30_45440</name>
</gene>
<evidence type="ECO:0000256" key="1">
    <source>
        <dbReference type="SAM" id="MobiDB-lite"/>
    </source>
</evidence>
<evidence type="ECO:0000313" key="3">
    <source>
        <dbReference type="Proteomes" id="UP000320390"/>
    </source>
</evidence>
<protein>
    <submittedName>
        <fullName evidence="2">Uncharacterized protein</fullName>
    </submittedName>
</protein>
<accession>A0A518EY33</accession>
<name>A0A518EY33_9BACT</name>
<keyword evidence="3" id="KW-1185">Reference proteome</keyword>
<dbReference type="Proteomes" id="UP000320390">
    <property type="component" value="Chromosome"/>
</dbReference>
<organism evidence="2 3">
    <name type="scientific">Saltatorellus ferox</name>
    <dbReference type="NCBI Taxonomy" id="2528018"/>
    <lineage>
        <taxon>Bacteria</taxon>
        <taxon>Pseudomonadati</taxon>
        <taxon>Planctomycetota</taxon>
        <taxon>Planctomycetia</taxon>
        <taxon>Planctomycetia incertae sedis</taxon>
        <taxon>Saltatorellus</taxon>
    </lineage>
</organism>
<dbReference type="RefSeq" id="WP_419190505.1">
    <property type="nucleotide sequence ID" value="NZ_CP036434.1"/>
</dbReference>
<evidence type="ECO:0000313" key="2">
    <source>
        <dbReference type="EMBL" id="QDV08988.1"/>
    </source>
</evidence>
<proteinExistence type="predicted"/>
<sequence>MTSTEHKDKGSAGLLGAASMGTGSPVEFLRKGLEGNMLRAG</sequence>
<reference evidence="2 3" key="1">
    <citation type="submission" date="2019-02" db="EMBL/GenBank/DDBJ databases">
        <title>Deep-cultivation of Planctomycetes and their phenomic and genomic characterization uncovers novel biology.</title>
        <authorList>
            <person name="Wiegand S."/>
            <person name="Jogler M."/>
            <person name="Boedeker C."/>
            <person name="Pinto D."/>
            <person name="Vollmers J."/>
            <person name="Rivas-Marin E."/>
            <person name="Kohn T."/>
            <person name="Peeters S.H."/>
            <person name="Heuer A."/>
            <person name="Rast P."/>
            <person name="Oberbeckmann S."/>
            <person name="Bunk B."/>
            <person name="Jeske O."/>
            <person name="Meyerdierks A."/>
            <person name="Storesund J.E."/>
            <person name="Kallscheuer N."/>
            <person name="Luecker S."/>
            <person name="Lage O.M."/>
            <person name="Pohl T."/>
            <person name="Merkel B.J."/>
            <person name="Hornburger P."/>
            <person name="Mueller R.-W."/>
            <person name="Bruemmer F."/>
            <person name="Labrenz M."/>
            <person name="Spormann A.M."/>
            <person name="Op den Camp H."/>
            <person name="Overmann J."/>
            <person name="Amann R."/>
            <person name="Jetten M.S.M."/>
            <person name="Mascher T."/>
            <person name="Medema M.H."/>
            <person name="Devos D.P."/>
            <person name="Kaster A.-K."/>
            <person name="Ovreas L."/>
            <person name="Rohde M."/>
            <person name="Galperin M.Y."/>
            <person name="Jogler C."/>
        </authorList>
    </citation>
    <scope>NUCLEOTIDE SEQUENCE [LARGE SCALE GENOMIC DNA]</scope>
    <source>
        <strain evidence="2 3">Poly30</strain>
    </source>
</reference>